<reference evidence="2" key="1">
    <citation type="submission" date="2016-10" db="EMBL/GenBank/DDBJ databases">
        <authorList>
            <person name="Varghese N."/>
            <person name="Submissions S."/>
        </authorList>
    </citation>
    <scope>NUCLEOTIDE SEQUENCE [LARGE SCALE GENOMIC DNA]</scope>
    <source>
        <strain evidence="2">CGMCC 1.10784</strain>
    </source>
</reference>
<sequence length="29" mass="3036">MQKLIRLVAILVVAALVVTTLVASLSSLL</sequence>
<keyword evidence="2" id="KW-1185">Reference proteome</keyword>
<proteinExistence type="predicted"/>
<dbReference type="EMBL" id="FOMT01000005">
    <property type="protein sequence ID" value="SFF02835.1"/>
    <property type="molecule type" value="Genomic_DNA"/>
</dbReference>
<evidence type="ECO:0000313" key="2">
    <source>
        <dbReference type="Proteomes" id="UP000198855"/>
    </source>
</evidence>
<name>A0A1I2FC67_9BACL</name>
<organism evidence="1 2">
    <name type="scientific">Paenibacillus catalpae</name>
    <dbReference type="NCBI Taxonomy" id="1045775"/>
    <lineage>
        <taxon>Bacteria</taxon>
        <taxon>Bacillati</taxon>
        <taxon>Bacillota</taxon>
        <taxon>Bacilli</taxon>
        <taxon>Bacillales</taxon>
        <taxon>Paenibacillaceae</taxon>
        <taxon>Paenibacillus</taxon>
    </lineage>
</organism>
<gene>
    <name evidence="1" type="ORF">SAMN05216378_4793</name>
</gene>
<evidence type="ECO:0008006" key="3">
    <source>
        <dbReference type="Google" id="ProtNLM"/>
    </source>
</evidence>
<dbReference type="Proteomes" id="UP000198855">
    <property type="component" value="Unassembled WGS sequence"/>
</dbReference>
<protein>
    <recommendedName>
        <fullName evidence="3">DUF4044 domain-containing protein</fullName>
    </recommendedName>
</protein>
<evidence type="ECO:0000313" key="1">
    <source>
        <dbReference type="EMBL" id="SFF02835.1"/>
    </source>
</evidence>
<dbReference type="AlphaFoldDB" id="A0A1I2FC67"/>
<accession>A0A1I2FC67</accession>